<keyword evidence="1" id="KW-1133">Transmembrane helix</keyword>
<feature type="transmembrane region" description="Helical" evidence="1">
    <location>
        <begin position="35"/>
        <end position="55"/>
    </location>
</feature>
<protein>
    <submittedName>
        <fullName evidence="2">Uncharacterized protein</fullName>
    </submittedName>
</protein>
<dbReference type="RefSeq" id="WP_182041376.1">
    <property type="nucleotide sequence ID" value="NZ_PDLY01000004.1"/>
</dbReference>
<evidence type="ECO:0000313" key="2">
    <source>
        <dbReference type="EMBL" id="MBA5727823.1"/>
    </source>
</evidence>
<sequence>MKLSDVQGRLAPLIRWFRVVWPKSDYEVFVLDGKWVILFHVIIVAILIIVHFTLVNMQDF</sequence>
<keyword evidence="3" id="KW-1185">Reference proteome</keyword>
<evidence type="ECO:0000313" key="3">
    <source>
        <dbReference type="Proteomes" id="UP000765338"/>
    </source>
</evidence>
<evidence type="ECO:0000256" key="1">
    <source>
        <dbReference type="SAM" id="Phobius"/>
    </source>
</evidence>
<dbReference type="EMBL" id="PDLY01000004">
    <property type="protein sequence ID" value="MBA5727823.1"/>
    <property type="molecule type" value="Genomic_DNA"/>
</dbReference>
<keyword evidence="1" id="KW-0812">Transmembrane</keyword>
<gene>
    <name evidence="2" type="ORF">CPA56_07500</name>
</gene>
<accession>A0ABR5ZU97</accession>
<keyword evidence="1" id="KW-0472">Membrane</keyword>
<dbReference type="Proteomes" id="UP000765338">
    <property type="component" value="Unassembled WGS sequence"/>
</dbReference>
<comment type="caution">
    <text evidence="2">The sequence shown here is derived from an EMBL/GenBank/DDBJ whole genome shotgun (WGS) entry which is preliminary data.</text>
</comment>
<organism evidence="2 3">
    <name type="scientific">Bombella mellum</name>
    <dbReference type="NCBI Taxonomy" id="2039288"/>
    <lineage>
        <taxon>Bacteria</taxon>
        <taxon>Pseudomonadati</taxon>
        <taxon>Pseudomonadota</taxon>
        <taxon>Alphaproteobacteria</taxon>
        <taxon>Acetobacterales</taxon>
        <taxon>Acetobacteraceae</taxon>
        <taxon>Bombella</taxon>
    </lineage>
</organism>
<proteinExistence type="predicted"/>
<reference evidence="2 3" key="1">
    <citation type="submission" date="2017-10" db="EMBL/GenBank/DDBJ databases">
        <authorList>
            <person name="Jakob F."/>
        </authorList>
    </citation>
    <scope>NUCLEOTIDE SEQUENCE [LARGE SCALE GENOMIC DNA]</scope>
    <source>
        <strain evidence="2 3">TMW 2.1889</strain>
    </source>
</reference>
<name>A0ABR5ZU97_9PROT</name>